<feature type="chain" id="PRO_5011614683" evidence="5">
    <location>
        <begin position="23"/>
        <end position="681"/>
    </location>
</feature>
<evidence type="ECO:0000256" key="3">
    <source>
        <dbReference type="ARBA" id="ARBA00023136"/>
    </source>
</evidence>
<evidence type="ECO:0000256" key="2">
    <source>
        <dbReference type="ARBA" id="ARBA00022475"/>
    </source>
</evidence>
<evidence type="ECO:0000313" key="8">
    <source>
        <dbReference type="Proteomes" id="UP000199344"/>
    </source>
</evidence>
<keyword evidence="8" id="KW-1185">Reference proteome</keyword>
<sequence length="681" mass="74269">MRCLVAAFALALYLLTGMSAQAEILPAEDIAARIDPPYFMGDEIAPGIWQLTGLDKVRAGTVIQSEALAPLPGFSGAAINTLIVMGNDGTFLQVELLDHNEPIFVSGLGQALFDDFIAQYVGRSVTDRFSIGTPAPGVQELDGVAKATASVRIAHESILAAALEMARDSISGLDRPPAASPDPDYREQLSWQELLDQGLVGRLRVTNAEIDTAFAGTVWANDDPEASADPEGIYLDLYLVDLGPPSIAAAVVSDEGQARLDAFREISPDAEPLLLIDAGRHGLVDEDFVRNTAPALIGLMQDGFPLELRDSDLLFTLKPDLPQGTAMILRTDRRLGFDPAREYQLTVLAEREHGVFQPETGTQELRLAHATDARFFLRPVEAVEMSPFQATLLARWPDLVALAAFCGLTLTFLLRQSATAASRHFGALRLAVLAVTLVFVGWWGQGQLSVVTVTGTLRAGLQGQSLGFLLYDPFSLMLWGVALASVLVWGRGWFCGWMCPFGALQELTHAAGRRLGLRPLVVPDRLDRQLRRVKYLVLAVLVVSAFAAPGLSDSLNEVEPFKTAMTTYFLRDWFYVAYALFWIVAGLFVFKSFCRYVCPLGAFFALTDGLRFADNIPRRAECGSPCQLCRVRCKYGAIRKSGEISYEECFQCLECVQIHDDATTCVPLVLAARKGARKVAA</sequence>
<evidence type="ECO:0000256" key="4">
    <source>
        <dbReference type="SAM" id="Phobius"/>
    </source>
</evidence>
<dbReference type="InterPro" id="IPR007329">
    <property type="entry name" value="FMN-bd"/>
</dbReference>
<keyword evidence="3 4" id="KW-0472">Membrane</keyword>
<proteinExistence type="predicted"/>
<feature type="transmembrane region" description="Helical" evidence="4">
    <location>
        <begin position="535"/>
        <end position="552"/>
    </location>
</feature>
<name>A0A1G7GX43_9RHOB</name>
<keyword evidence="4" id="KW-0812">Transmembrane</keyword>
<comment type="subcellular location">
    <subcellularLocation>
        <location evidence="1">Cell membrane</location>
    </subcellularLocation>
</comment>
<feature type="transmembrane region" description="Helical" evidence="4">
    <location>
        <begin position="426"/>
        <end position="445"/>
    </location>
</feature>
<dbReference type="OrthoDB" id="9806398at2"/>
<feature type="transmembrane region" description="Helical" evidence="4">
    <location>
        <begin position="396"/>
        <end position="414"/>
    </location>
</feature>
<dbReference type="GO" id="GO:0010181">
    <property type="term" value="F:FMN binding"/>
    <property type="evidence" value="ECO:0007669"/>
    <property type="project" value="InterPro"/>
</dbReference>
<feature type="domain" description="FMN-binding" evidence="6">
    <location>
        <begin position="73"/>
        <end position="165"/>
    </location>
</feature>
<evidence type="ECO:0000313" key="7">
    <source>
        <dbReference type="EMBL" id="SDE92681.1"/>
    </source>
</evidence>
<dbReference type="SMART" id="SM00900">
    <property type="entry name" value="FMN_bind"/>
    <property type="match status" value="1"/>
</dbReference>
<dbReference type="Pfam" id="PF12801">
    <property type="entry name" value="Fer4_5"/>
    <property type="match status" value="2"/>
</dbReference>
<dbReference type="InterPro" id="IPR017896">
    <property type="entry name" value="4Fe4S_Fe-S-bd"/>
</dbReference>
<feature type="signal peptide" evidence="5">
    <location>
        <begin position="1"/>
        <end position="22"/>
    </location>
</feature>
<feature type="transmembrane region" description="Helical" evidence="4">
    <location>
        <begin position="465"/>
        <end position="489"/>
    </location>
</feature>
<dbReference type="Proteomes" id="UP000199344">
    <property type="component" value="Unassembled WGS sequence"/>
</dbReference>
<feature type="transmembrane region" description="Helical" evidence="4">
    <location>
        <begin position="572"/>
        <end position="590"/>
    </location>
</feature>
<dbReference type="STRING" id="591205.SAMN05421538_11532"/>
<accession>A0A1G7GX43</accession>
<dbReference type="InterPro" id="IPR052378">
    <property type="entry name" value="NosR_regulator"/>
</dbReference>
<evidence type="ECO:0000259" key="6">
    <source>
        <dbReference type="SMART" id="SM00900"/>
    </source>
</evidence>
<dbReference type="GO" id="GO:0005886">
    <property type="term" value="C:plasma membrane"/>
    <property type="evidence" value="ECO:0007669"/>
    <property type="project" value="UniProtKB-SubCell"/>
</dbReference>
<organism evidence="7 8">
    <name type="scientific">Paracoccus isoporae</name>
    <dbReference type="NCBI Taxonomy" id="591205"/>
    <lineage>
        <taxon>Bacteria</taxon>
        <taxon>Pseudomonadati</taxon>
        <taxon>Pseudomonadota</taxon>
        <taxon>Alphaproteobacteria</taxon>
        <taxon>Rhodobacterales</taxon>
        <taxon>Paracoccaceae</taxon>
        <taxon>Paracoccus</taxon>
    </lineage>
</organism>
<dbReference type="PANTHER" id="PTHR30224">
    <property type="entry name" value="ELECTRON TRANSPORT PROTEIN"/>
    <property type="match status" value="1"/>
</dbReference>
<keyword evidence="2" id="KW-1003">Cell membrane</keyword>
<dbReference type="EMBL" id="FNAH01000015">
    <property type="protein sequence ID" value="SDE92681.1"/>
    <property type="molecule type" value="Genomic_DNA"/>
</dbReference>
<reference evidence="7 8" key="1">
    <citation type="submission" date="2016-10" db="EMBL/GenBank/DDBJ databases">
        <authorList>
            <person name="de Groot N.N."/>
        </authorList>
    </citation>
    <scope>NUCLEOTIDE SEQUENCE [LARGE SCALE GENOMIC DNA]</scope>
    <source>
        <strain evidence="7 8">DSM 22220</strain>
    </source>
</reference>
<keyword evidence="5" id="KW-0732">Signal</keyword>
<dbReference type="PANTHER" id="PTHR30224:SF4">
    <property type="entry name" value="ELECTRON TRANSPORT PROTEIN YCCM-RELATED"/>
    <property type="match status" value="1"/>
</dbReference>
<keyword evidence="4" id="KW-1133">Transmembrane helix</keyword>
<evidence type="ECO:0000256" key="5">
    <source>
        <dbReference type="SAM" id="SignalP"/>
    </source>
</evidence>
<gene>
    <name evidence="7" type="ORF">SAMN05421538_11532</name>
</gene>
<protein>
    <submittedName>
        <fullName evidence="7">Regulator of nitric oxide reductase transcription</fullName>
    </submittedName>
</protein>
<dbReference type="SUPFAM" id="SSF54862">
    <property type="entry name" value="4Fe-4S ferredoxins"/>
    <property type="match status" value="1"/>
</dbReference>
<dbReference type="AlphaFoldDB" id="A0A1G7GX43"/>
<evidence type="ECO:0000256" key="1">
    <source>
        <dbReference type="ARBA" id="ARBA00004236"/>
    </source>
</evidence>